<evidence type="ECO:0000313" key="3">
    <source>
        <dbReference type="Proteomes" id="UP000253831"/>
    </source>
</evidence>
<comment type="caution">
    <text evidence="2">The sequence shown here is derived from an EMBL/GenBank/DDBJ whole genome shotgun (WGS) entry which is preliminary data.</text>
</comment>
<dbReference type="Proteomes" id="UP000253831">
    <property type="component" value="Unassembled WGS sequence"/>
</dbReference>
<evidence type="ECO:0000313" key="2">
    <source>
        <dbReference type="EMBL" id="RDE50969.1"/>
    </source>
</evidence>
<feature type="signal peptide" evidence="1">
    <location>
        <begin position="1"/>
        <end position="46"/>
    </location>
</feature>
<reference evidence="2 3" key="1">
    <citation type="submission" date="2018-05" db="EMBL/GenBank/DDBJ databases">
        <title>Integrated omic analyses show evidence that a Ca. Accumulibacter phosphatis strain performs denitrification under micro-aerobic conditions.</title>
        <authorList>
            <person name="Camejo P.Y."/>
            <person name="Katherine M.D."/>
            <person name="Daniel N.R."/>
        </authorList>
    </citation>
    <scope>NUCLEOTIDE SEQUENCE [LARGE SCALE GENOMIC DNA]</scope>
    <source>
        <strain evidence="2">UW-LDO-IC</strain>
    </source>
</reference>
<dbReference type="PANTHER" id="PTHR43628">
    <property type="entry name" value="ACTIVATOR OF C KINASE PROTEIN 1-RELATED"/>
    <property type="match status" value="1"/>
</dbReference>
<dbReference type="InterPro" id="IPR052945">
    <property type="entry name" value="Mitotic_Regulator"/>
</dbReference>
<dbReference type="PANTHER" id="PTHR43628:SF1">
    <property type="entry name" value="CHITIN SYNTHASE REGULATORY FACTOR 2-RELATED"/>
    <property type="match status" value="1"/>
</dbReference>
<accession>A0A369XRD1</accession>
<dbReference type="InterPro" id="IPR006597">
    <property type="entry name" value="Sel1-like"/>
</dbReference>
<keyword evidence="1" id="KW-0732">Signal</keyword>
<name>A0A369XRD1_9PROT</name>
<feature type="chain" id="PRO_5016778715" evidence="1">
    <location>
        <begin position="47"/>
        <end position="234"/>
    </location>
</feature>
<dbReference type="SUPFAM" id="SSF81901">
    <property type="entry name" value="HCP-like"/>
    <property type="match status" value="1"/>
</dbReference>
<gene>
    <name evidence="2" type="ORF">DVS81_08240</name>
</gene>
<dbReference type="AlphaFoldDB" id="A0A369XRD1"/>
<dbReference type="SMART" id="SM00671">
    <property type="entry name" value="SEL1"/>
    <property type="match status" value="3"/>
</dbReference>
<dbReference type="InterPro" id="IPR011990">
    <property type="entry name" value="TPR-like_helical_dom_sf"/>
</dbReference>
<proteinExistence type="predicted"/>
<evidence type="ECO:0000256" key="1">
    <source>
        <dbReference type="SAM" id="SignalP"/>
    </source>
</evidence>
<dbReference type="Pfam" id="PF08238">
    <property type="entry name" value="Sel1"/>
    <property type="match status" value="3"/>
</dbReference>
<dbReference type="EMBL" id="QPGA01000012">
    <property type="protein sequence ID" value="RDE50969.1"/>
    <property type="molecule type" value="Genomic_DNA"/>
</dbReference>
<protein>
    <submittedName>
        <fullName evidence="2">Sel1 repeat family protein</fullName>
    </submittedName>
</protein>
<dbReference type="Gene3D" id="1.25.40.10">
    <property type="entry name" value="Tetratricopeptide repeat domain"/>
    <property type="match status" value="1"/>
</dbReference>
<sequence>MKWHMPHQDKTAMKMIDASLLRAACKTAVRLLLCSSLALTMQPAQAGFDEAAAAFAAGDYAKALQETRPLAESGDARGEYAMGVLYENGYGVTKDLKLAAAWYLKAAQQGNADAQYNLGAMYEHGVGMAVNYPEAARWYRPAAEMGDIDALSNLGVLYQGGKGVPQDKILAMALYNVSVAYAGKGKTQAAQNRQVLANQMSLDDVKKALALTEELLKPGQLKPALAAYLQERPR</sequence>
<organism evidence="2 3">
    <name type="scientific">Candidatus Accumulibacter meliphilus</name>
    <dbReference type="NCBI Taxonomy" id="2211374"/>
    <lineage>
        <taxon>Bacteria</taxon>
        <taxon>Pseudomonadati</taxon>
        <taxon>Pseudomonadota</taxon>
        <taxon>Betaproteobacteria</taxon>
        <taxon>Candidatus Accumulibacter</taxon>
    </lineage>
</organism>